<evidence type="ECO:0000256" key="4">
    <source>
        <dbReference type="ARBA" id="ARBA00022729"/>
    </source>
</evidence>
<dbReference type="EMBL" id="JACFYF010000009">
    <property type="protein sequence ID" value="MBA5763527.1"/>
    <property type="molecule type" value="Genomic_DNA"/>
</dbReference>
<organism evidence="11 12">
    <name type="scientific">Vibrio marinisediminis</name>
    <dbReference type="NCBI Taxonomy" id="2758441"/>
    <lineage>
        <taxon>Bacteria</taxon>
        <taxon>Pseudomonadati</taxon>
        <taxon>Pseudomonadota</taxon>
        <taxon>Gammaproteobacteria</taxon>
        <taxon>Vibrionales</taxon>
        <taxon>Vibrionaceae</taxon>
        <taxon>Vibrio</taxon>
    </lineage>
</organism>
<keyword evidence="5" id="KW-0378">Hydrolase</keyword>
<dbReference type="PANTHER" id="PTHR47360:SF3">
    <property type="entry name" value="MUREIN DD-ENDOPEPTIDASE MEPS_MUREIN LD-CARBOXYPEPTIDASE"/>
    <property type="match status" value="1"/>
</dbReference>
<evidence type="ECO:0000313" key="11">
    <source>
        <dbReference type="EMBL" id="MBA5763527.1"/>
    </source>
</evidence>
<evidence type="ECO:0000256" key="3">
    <source>
        <dbReference type="ARBA" id="ARBA00022670"/>
    </source>
</evidence>
<dbReference type="InterPro" id="IPR038765">
    <property type="entry name" value="Papain-like_cys_pep_sf"/>
</dbReference>
<dbReference type="PANTHER" id="PTHR47360">
    <property type="entry name" value="MUREIN DD-ENDOPEPTIDASE MEPS/MUREIN LD-CARBOXYPEPTIDASE"/>
    <property type="match status" value="1"/>
</dbReference>
<keyword evidence="6" id="KW-0788">Thiol protease</keyword>
<evidence type="ECO:0000256" key="2">
    <source>
        <dbReference type="ARBA" id="ARBA00007074"/>
    </source>
</evidence>
<keyword evidence="8" id="KW-0564">Palmitate</keyword>
<proteinExistence type="inferred from homology"/>
<reference evidence="11 12" key="1">
    <citation type="submission" date="2020-07" db="EMBL/GenBank/DDBJ databases">
        <title>Vibrio marinisediminis sp. nov., isolated from marine sediment.</title>
        <authorList>
            <person name="Ji X."/>
        </authorList>
    </citation>
    <scope>NUCLEOTIDE SEQUENCE [LARGE SCALE GENOMIC DNA]</scope>
    <source>
        <strain evidence="11 12">404</strain>
    </source>
</reference>
<keyword evidence="3" id="KW-0645">Protease</keyword>
<feature type="domain" description="NlpC/P60" evidence="10">
    <location>
        <begin position="45"/>
        <end position="166"/>
    </location>
</feature>
<comment type="similarity">
    <text evidence="2">Belongs to the peptidase C40 family.</text>
</comment>
<keyword evidence="7" id="KW-0472">Membrane</keyword>
<evidence type="ECO:0000256" key="5">
    <source>
        <dbReference type="ARBA" id="ARBA00022801"/>
    </source>
</evidence>
<dbReference type="GO" id="GO:0008234">
    <property type="term" value="F:cysteine-type peptidase activity"/>
    <property type="evidence" value="ECO:0007669"/>
    <property type="project" value="UniProtKB-KW"/>
</dbReference>
<sequence>MINRDILIRNGCRACLLSIIIVLSGCSSHPSNSNLAKRPLTALEQDQRDAFLGFYQKWQGVPYRLGGMSFNGIDCSALVKLAYQEAATVNLPRTTALQANIGTEVDYDAANVGDLLFFKTSLRTRHVGIYLGNKQFMHASTSKGVMISRIDNPYWADVFWQVRRVDARL</sequence>
<evidence type="ECO:0000256" key="6">
    <source>
        <dbReference type="ARBA" id="ARBA00022807"/>
    </source>
</evidence>
<dbReference type="GO" id="GO:0006508">
    <property type="term" value="P:proteolysis"/>
    <property type="evidence" value="ECO:0007669"/>
    <property type="project" value="UniProtKB-KW"/>
</dbReference>
<evidence type="ECO:0000256" key="9">
    <source>
        <dbReference type="ARBA" id="ARBA00023288"/>
    </source>
</evidence>
<evidence type="ECO:0000313" key="12">
    <source>
        <dbReference type="Proteomes" id="UP000571701"/>
    </source>
</evidence>
<evidence type="ECO:0000256" key="8">
    <source>
        <dbReference type="ARBA" id="ARBA00023139"/>
    </source>
</evidence>
<dbReference type="SUPFAM" id="SSF54001">
    <property type="entry name" value="Cysteine proteinases"/>
    <property type="match status" value="1"/>
</dbReference>
<evidence type="ECO:0000256" key="1">
    <source>
        <dbReference type="ARBA" id="ARBA00004635"/>
    </source>
</evidence>
<dbReference type="AlphaFoldDB" id="A0A7W2FSR0"/>
<dbReference type="InterPro" id="IPR052062">
    <property type="entry name" value="Murein_DD/LD_carboxypeptidase"/>
</dbReference>
<protein>
    <submittedName>
        <fullName evidence="11">C40 family peptidase</fullName>
    </submittedName>
</protein>
<evidence type="ECO:0000259" key="10">
    <source>
        <dbReference type="PROSITE" id="PS51935"/>
    </source>
</evidence>
<comment type="subcellular location">
    <subcellularLocation>
        <location evidence="1">Membrane</location>
        <topology evidence="1">Lipid-anchor</topology>
    </subcellularLocation>
</comment>
<gene>
    <name evidence="11" type="ORF">H2O73_14275</name>
</gene>
<evidence type="ECO:0000256" key="7">
    <source>
        <dbReference type="ARBA" id="ARBA00023136"/>
    </source>
</evidence>
<keyword evidence="4" id="KW-0732">Signal</keyword>
<dbReference type="Pfam" id="PF00877">
    <property type="entry name" value="NLPC_P60"/>
    <property type="match status" value="1"/>
</dbReference>
<keyword evidence="9" id="KW-0449">Lipoprotein</keyword>
<comment type="caution">
    <text evidence="11">The sequence shown here is derived from an EMBL/GenBank/DDBJ whole genome shotgun (WGS) entry which is preliminary data.</text>
</comment>
<keyword evidence="12" id="KW-1185">Reference proteome</keyword>
<name>A0A7W2FSR0_9VIBR</name>
<dbReference type="PROSITE" id="PS51257">
    <property type="entry name" value="PROKAR_LIPOPROTEIN"/>
    <property type="match status" value="1"/>
</dbReference>
<dbReference type="Gene3D" id="3.90.1720.10">
    <property type="entry name" value="endopeptidase domain like (from Nostoc punctiforme)"/>
    <property type="match status" value="1"/>
</dbReference>
<dbReference type="InterPro" id="IPR000064">
    <property type="entry name" value="NLP_P60_dom"/>
</dbReference>
<dbReference type="Proteomes" id="UP000571701">
    <property type="component" value="Unassembled WGS sequence"/>
</dbReference>
<dbReference type="GO" id="GO:0016020">
    <property type="term" value="C:membrane"/>
    <property type="evidence" value="ECO:0007669"/>
    <property type="project" value="UniProtKB-SubCell"/>
</dbReference>
<accession>A0A7W2FSR0</accession>
<dbReference type="PROSITE" id="PS51935">
    <property type="entry name" value="NLPC_P60"/>
    <property type="match status" value="1"/>
</dbReference>